<protein>
    <submittedName>
        <fullName evidence="6">LemA protein</fullName>
    </submittedName>
</protein>
<dbReference type="PANTHER" id="PTHR34478">
    <property type="entry name" value="PROTEIN LEMA"/>
    <property type="match status" value="1"/>
</dbReference>
<evidence type="ECO:0000256" key="2">
    <source>
        <dbReference type="ARBA" id="ARBA00008854"/>
    </source>
</evidence>
<sequence>MSKFGMVILAAITLFIIFGVGVYNRIVSGDEGVTASWSEVVNQYQRRADLIPNLVSTVKGFAAQEKDVLTSVVEARAKATSVQITPETLNDPAAFSQFSQAQSQLTGALSRLLVTVERYPDLKSDKNFLELQTQLEGTENRITVARKRYIDAVKDYNLTVRKFPGNMIASLMGYSTKQNFTVENEDAIAAPPKVDFNTAPATN</sequence>
<comment type="subcellular location">
    <subcellularLocation>
        <location evidence="1">Membrane</location>
        <topology evidence="1">Single-pass membrane protein</topology>
    </subcellularLocation>
</comment>
<evidence type="ECO:0000256" key="4">
    <source>
        <dbReference type="ARBA" id="ARBA00022989"/>
    </source>
</evidence>
<keyword evidence="7" id="KW-1185">Reference proteome</keyword>
<organism evidence="6 7">
    <name type="scientific">Cocleimonas flava</name>
    <dbReference type="NCBI Taxonomy" id="634765"/>
    <lineage>
        <taxon>Bacteria</taxon>
        <taxon>Pseudomonadati</taxon>
        <taxon>Pseudomonadota</taxon>
        <taxon>Gammaproteobacteria</taxon>
        <taxon>Thiotrichales</taxon>
        <taxon>Thiotrichaceae</taxon>
        <taxon>Cocleimonas</taxon>
    </lineage>
</organism>
<keyword evidence="4" id="KW-1133">Transmembrane helix</keyword>
<evidence type="ECO:0000256" key="1">
    <source>
        <dbReference type="ARBA" id="ARBA00004167"/>
    </source>
</evidence>
<dbReference type="OrthoDB" id="9804152at2"/>
<dbReference type="Pfam" id="PF04011">
    <property type="entry name" value="LemA"/>
    <property type="match status" value="1"/>
</dbReference>
<gene>
    <name evidence="6" type="ORF">EV695_4034</name>
</gene>
<dbReference type="SUPFAM" id="SSF140478">
    <property type="entry name" value="LemA-like"/>
    <property type="match status" value="1"/>
</dbReference>
<dbReference type="InterPro" id="IPR023353">
    <property type="entry name" value="LemA-like_dom_sf"/>
</dbReference>
<name>A0A4R1ETZ5_9GAMM</name>
<keyword evidence="3" id="KW-0812">Transmembrane</keyword>
<dbReference type="Gene3D" id="1.20.1440.20">
    <property type="entry name" value="LemA-like domain"/>
    <property type="match status" value="1"/>
</dbReference>
<comment type="similarity">
    <text evidence="2">Belongs to the LemA family.</text>
</comment>
<dbReference type="EMBL" id="SMFQ01000005">
    <property type="protein sequence ID" value="TCJ83294.1"/>
    <property type="molecule type" value="Genomic_DNA"/>
</dbReference>
<evidence type="ECO:0000256" key="3">
    <source>
        <dbReference type="ARBA" id="ARBA00022692"/>
    </source>
</evidence>
<dbReference type="InterPro" id="IPR007156">
    <property type="entry name" value="MamQ_LemA"/>
</dbReference>
<comment type="caution">
    <text evidence="6">The sequence shown here is derived from an EMBL/GenBank/DDBJ whole genome shotgun (WGS) entry which is preliminary data.</text>
</comment>
<dbReference type="PANTHER" id="PTHR34478:SF2">
    <property type="entry name" value="MEMBRANE PROTEIN"/>
    <property type="match status" value="1"/>
</dbReference>
<evidence type="ECO:0000313" key="6">
    <source>
        <dbReference type="EMBL" id="TCJ83294.1"/>
    </source>
</evidence>
<keyword evidence="5" id="KW-0472">Membrane</keyword>
<evidence type="ECO:0000313" key="7">
    <source>
        <dbReference type="Proteomes" id="UP000294887"/>
    </source>
</evidence>
<accession>A0A4R1ETZ5</accession>
<dbReference type="RefSeq" id="WP_131907766.1">
    <property type="nucleotide sequence ID" value="NZ_BAAAFU010000007.1"/>
</dbReference>
<proteinExistence type="inferred from homology"/>
<dbReference type="GO" id="GO:0016020">
    <property type="term" value="C:membrane"/>
    <property type="evidence" value="ECO:0007669"/>
    <property type="project" value="UniProtKB-SubCell"/>
</dbReference>
<reference evidence="6 7" key="1">
    <citation type="submission" date="2019-03" db="EMBL/GenBank/DDBJ databases">
        <title>Genomic Encyclopedia of Type Strains, Phase IV (KMG-IV): sequencing the most valuable type-strain genomes for metagenomic binning, comparative biology and taxonomic classification.</title>
        <authorList>
            <person name="Goeker M."/>
        </authorList>
    </citation>
    <scope>NUCLEOTIDE SEQUENCE [LARGE SCALE GENOMIC DNA]</scope>
    <source>
        <strain evidence="6 7">DSM 24830</strain>
    </source>
</reference>
<dbReference type="AlphaFoldDB" id="A0A4R1ETZ5"/>
<evidence type="ECO:0000256" key="5">
    <source>
        <dbReference type="ARBA" id="ARBA00023136"/>
    </source>
</evidence>
<dbReference type="Proteomes" id="UP000294887">
    <property type="component" value="Unassembled WGS sequence"/>
</dbReference>